<evidence type="ECO:0000259" key="8">
    <source>
        <dbReference type="Pfam" id="PF20684"/>
    </source>
</evidence>
<reference evidence="9 10" key="1">
    <citation type="submission" date="2015-09" db="EMBL/GenBank/DDBJ databases">
        <title>Host preference determinants of Valsa canker pathogens revealed by comparative genomics.</title>
        <authorList>
            <person name="Yin Z."/>
            <person name="Huang L."/>
        </authorList>
    </citation>
    <scope>NUCLEOTIDE SEQUENCE [LARGE SCALE GENOMIC DNA]</scope>
    <source>
        <strain evidence="9 10">03-1</strain>
    </source>
</reference>
<evidence type="ECO:0000256" key="5">
    <source>
        <dbReference type="ARBA" id="ARBA00038359"/>
    </source>
</evidence>
<sequence length="370" mass="39351">MAVDAKILAIFGPPPAGTDLSADSTPSSNAACTVFFVIAALCVALRFYVRMGNDTVGRDDYTMLAGLISSAALLATTILAGQQGAGQHIVYAEPFVYAVAVTTTKISILLLYRRLFHAGQSTTNRIYAATFWTAVALTSCYPVIMFVTMAAACRPVSFYWTQYLGETGGTCIDVTLFYLVFGIVNMVVDVVILLSPIPRINSLQLNKRKKFSVMAIMLLGSFVCVASMIRIYYLDQLAYSVDATWWMGPGMAWSSIEPSVAIISACLPTFAPLLRMGGGNTRRGVGSGYDERLPGSALRYGAHRATATRAALKSEDEVELTRAGRCRDRYSSSNLSSGHGTSNGGGCGGGGGGGIVVDTEVRVSSEQGPL</sequence>
<dbReference type="STRING" id="356882.A0A423V8N0"/>
<dbReference type="GO" id="GO:0016020">
    <property type="term" value="C:membrane"/>
    <property type="evidence" value="ECO:0007669"/>
    <property type="project" value="UniProtKB-SubCell"/>
</dbReference>
<evidence type="ECO:0000313" key="9">
    <source>
        <dbReference type="EMBL" id="ROV87172.1"/>
    </source>
</evidence>
<feature type="compositionally biased region" description="Low complexity" evidence="6">
    <location>
        <begin position="331"/>
        <end position="340"/>
    </location>
</feature>
<feature type="transmembrane region" description="Helical" evidence="7">
    <location>
        <begin position="127"/>
        <end position="152"/>
    </location>
</feature>
<evidence type="ECO:0000256" key="2">
    <source>
        <dbReference type="ARBA" id="ARBA00022692"/>
    </source>
</evidence>
<comment type="caution">
    <text evidence="9">The sequence shown here is derived from an EMBL/GenBank/DDBJ whole genome shotgun (WGS) entry which is preliminary data.</text>
</comment>
<evidence type="ECO:0000256" key="4">
    <source>
        <dbReference type="ARBA" id="ARBA00023136"/>
    </source>
</evidence>
<feature type="transmembrane region" description="Helical" evidence="7">
    <location>
        <begin position="28"/>
        <end position="49"/>
    </location>
</feature>
<feature type="region of interest" description="Disordered" evidence="6">
    <location>
        <begin position="330"/>
        <end position="370"/>
    </location>
</feature>
<dbReference type="InterPro" id="IPR052337">
    <property type="entry name" value="SAT4-like"/>
</dbReference>
<evidence type="ECO:0000313" key="10">
    <source>
        <dbReference type="Proteomes" id="UP000283895"/>
    </source>
</evidence>
<evidence type="ECO:0000256" key="7">
    <source>
        <dbReference type="SAM" id="Phobius"/>
    </source>
</evidence>
<feature type="domain" description="Rhodopsin" evidence="8">
    <location>
        <begin position="45"/>
        <end position="275"/>
    </location>
</feature>
<dbReference type="PANTHER" id="PTHR33048">
    <property type="entry name" value="PTH11-LIKE INTEGRAL MEMBRANE PROTEIN (AFU_ORTHOLOGUE AFUA_5G11245)"/>
    <property type="match status" value="1"/>
</dbReference>
<dbReference type="OrthoDB" id="5429740at2759"/>
<name>A0A423V8N0_9PEZI</name>
<proteinExistence type="inferred from homology"/>
<dbReference type="InterPro" id="IPR049326">
    <property type="entry name" value="Rhodopsin_dom_fungi"/>
</dbReference>
<comment type="subcellular location">
    <subcellularLocation>
        <location evidence="1">Membrane</location>
        <topology evidence="1">Multi-pass membrane protein</topology>
    </subcellularLocation>
</comment>
<evidence type="ECO:0000256" key="1">
    <source>
        <dbReference type="ARBA" id="ARBA00004141"/>
    </source>
</evidence>
<dbReference type="Proteomes" id="UP000283895">
    <property type="component" value="Unassembled WGS sequence"/>
</dbReference>
<feature type="transmembrane region" description="Helical" evidence="7">
    <location>
        <begin position="215"/>
        <end position="233"/>
    </location>
</feature>
<keyword evidence="3 7" id="KW-1133">Transmembrane helix</keyword>
<organism evidence="9 10">
    <name type="scientific">Cytospora schulzeri</name>
    <dbReference type="NCBI Taxonomy" id="448051"/>
    <lineage>
        <taxon>Eukaryota</taxon>
        <taxon>Fungi</taxon>
        <taxon>Dikarya</taxon>
        <taxon>Ascomycota</taxon>
        <taxon>Pezizomycotina</taxon>
        <taxon>Sordariomycetes</taxon>
        <taxon>Sordariomycetidae</taxon>
        <taxon>Diaporthales</taxon>
        <taxon>Cytosporaceae</taxon>
        <taxon>Cytospora</taxon>
    </lineage>
</organism>
<keyword evidence="10" id="KW-1185">Reference proteome</keyword>
<feature type="transmembrane region" description="Helical" evidence="7">
    <location>
        <begin position="94"/>
        <end position="115"/>
    </location>
</feature>
<keyword evidence="4 7" id="KW-0472">Membrane</keyword>
<evidence type="ECO:0000256" key="3">
    <source>
        <dbReference type="ARBA" id="ARBA00022989"/>
    </source>
</evidence>
<accession>A0A423V8N0</accession>
<dbReference type="Pfam" id="PF20684">
    <property type="entry name" value="Fung_rhodopsin"/>
    <property type="match status" value="1"/>
</dbReference>
<dbReference type="AlphaFoldDB" id="A0A423V8N0"/>
<dbReference type="EMBL" id="LKEA01000103">
    <property type="protein sequence ID" value="ROV87172.1"/>
    <property type="molecule type" value="Genomic_DNA"/>
</dbReference>
<feature type="transmembrane region" description="Helical" evidence="7">
    <location>
        <begin position="172"/>
        <end position="194"/>
    </location>
</feature>
<dbReference type="PANTHER" id="PTHR33048:SF47">
    <property type="entry name" value="INTEGRAL MEMBRANE PROTEIN-RELATED"/>
    <property type="match status" value="1"/>
</dbReference>
<feature type="compositionally biased region" description="Gly residues" evidence="6">
    <location>
        <begin position="341"/>
        <end position="355"/>
    </location>
</feature>
<gene>
    <name evidence="9" type="ORF">VMCG_10663</name>
</gene>
<feature type="transmembrane region" description="Helical" evidence="7">
    <location>
        <begin position="61"/>
        <end position="82"/>
    </location>
</feature>
<protein>
    <recommendedName>
        <fullName evidence="8">Rhodopsin domain-containing protein</fullName>
    </recommendedName>
</protein>
<comment type="similarity">
    <text evidence="5">Belongs to the SAT4 family.</text>
</comment>
<feature type="transmembrane region" description="Helical" evidence="7">
    <location>
        <begin position="253"/>
        <end position="274"/>
    </location>
</feature>
<evidence type="ECO:0000256" key="6">
    <source>
        <dbReference type="SAM" id="MobiDB-lite"/>
    </source>
</evidence>
<keyword evidence="2 7" id="KW-0812">Transmembrane</keyword>